<gene>
    <name evidence="1" type="ORF">SAMN05421819_0432</name>
</gene>
<evidence type="ECO:0000313" key="1">
    <source>
        <dbReference type="EMBL" id="SEF56493.1"/>
    </source>
</evidence>
<organism evidence="1 2">
    <name type="scientific">Bryocella elongata</name>
    <dbReference type="NCBI Taxonomy" id="863522"/>
    <lineage>
        <taxon>Bacteria</taxon>
        <taxon>Pseudomonadati</taxon>
        <taxon>Acidobacteriota</taxon>
        <taxon>Terriglobia</taxon>
        <taxon>Terriglobales</taxon>
        <taxon>Acidobacteriaceae</taxon>
        <taxon>Bryocella</taxon>
    </lineage>
</organism>
<accession>A0A1H5T0Y7</accession>
<evidence type="ECO:0000313" key="2">
    <source>
        <dbReference type="Proteomes" id="UP000236728"/>
    </source>
</evidence>
<reference evidence="1 2" key="1">
    <citation type="submission" date="2016-10" db="EMBL/GenBank/DDBJ databases">
        <authorList>
            <person name="de Groot N.N."/>
        </authorList>
    </citation>
    <scope>NUCLEOTIDE SEQUENCE [LARGE SCALE GENOMIC DNA]</scope>
    <source>
        <strain evidence="1 2">DSM 22489</strain>
    </source>
</reference>
<dbReference type="EMBL" id="FNVA01000001">
    <property type="protein sequence ID" value="SEF56493.1"/>
    <property type="molecule type" value="Genomic_DNA"/>
</dbReference>
<sequence length="246" mass="28103">MRDYLYIDRNRIDSLVDQLALPKNATSKRSKKWSLSLSGPKVELGEEDNARSLNDHEKVEFLLGALLRKGLLFGTRPIEQPAPRGFILEETTARKVILPTKDVKSALGAEGMAVWVSDPDPTVYTSERWDWKGSFLYLTEIWLDDRAQTSMYSGRSALQALTNLWRGEDVLSPWLGEEWEPLGRGSYAHPTDKLRSLGATVGDERSITTLYMPRYMSDEQCYRFDGQERRVHDLLGYPVFITRNLA</sequence>
<keyword evidence="2" id="KW-1185">Reference proteome</keyword>
<dbReference type="AlphaFoldDB" id="A0A1H5T0Y7"/>
<proteinExistence type="predicted"/>
<protein>
    <submittedName>
        <fullName evidence="1">Uncharacterized protein</fullName>
    </submittedName>
</protein>
<name>A0A1H5T0Y7_9BACT</name>
<dbReference type="Proteomes" id="UP000236728">
    <property type="component" value="Unassembled WGS sequence"/>
</dbReference>